<proteinExistence type="predicted"/>
<gene>
    <name evidence="2" type="ORF">FJK96_00215</name>
</gene>
<evidence type="ECO:0000259" key="1">
    <source>
        <dbReference type="Pfam" id="PF16170"/>
    </source>
</evidence>
<dbReference type="EMBL" id="CP041150">
    <property type="protein sequence ID" value="QDF68762.1"/>
    <property type="molecule type" value="Genomic_DNA"/>
</dbReference>
<sequence length="110" mass="12293">MRPEDFANRETELDYSGTAILVIDGQEHESLVELRGFFQPIDGTYRWHGRVRSASPELAQHAGSRADGFIRTPHGQASVTIDEVDLWGRYRLRGTGRPPFPVAATLADVE</sequence>
<dbReference type="AlphaFoldDB" id="A0AB73TVB7"/>
<accession>A0AB73TVB7</accession>
<evidence type="ECO:0000313" key="2">
    <source>
        <dbReference type="EMBL" id="QDF68762.1"/>
    </source>
</evidence>
<evidence type="ECO:0000313" key="3">
    <source>
        <dbReference type="Proteomes" id="UP000317728"/>
    </source>
</evidence>
<dbReference type="RefSeq" id="WP_070948206.1">
    <property type="nucleotide sequence ID" value="NZ_CP041150.1"/>
</dbReference>
<protein>
    <submittedName>
        <fullName evidence="2">DUF4873 domain-containing protein</fullName>
    </submittedName>
</protein>
<organism evidence="2 3">
    <name type="scientific">Mycobacteroides chelonae</name>
    <name type="common">Mycobacterium chelonae</name>
    <dbReference type="NCBI Taxonomy" id="1774"/>
    <lineage>
        <taxon>Bacteria</taxon>
        <taxon>Bacillati</taxon>
        <taxon>Actinomycetota</taxon>
        <taxon>Actinomycetes</taxon>
        <taxon>Mycobacteriales</taxon>
        <taxon>Mycobacteriaceae</taxon>
        <taxon>Mycobacteroides</taxon>
    </lineage>
</organism>
<feature type="domain" description="DUF4873" evidence="1">
    <location>
        <begin position="14"/>
        <end position="102"/>
    </location>
</feature>
<dbReference type="Proteomes" id="UP000317728">
    <property type="component" value="Chromosome"/>
</dbReference>
<dbReference type="Pfam" id="PF16170">
    <property type="entry name" value="DUF4873"/>
    <property type="match status" value="1"/>
</dbReference>
<reference evidence="2 3" key="1">
    <citation type="submission" date="2019-06" db="EMBL/GenBank/DDBJ databases">
        <title>Whole geneome sequnce of Mycobacteroides chelonae M77 isolated from bovine milk from Meghalaya, India.</title>
        <authorList>
            <person name="Vise E."/>
            <person name="Das S."/>
            <person name="Garg A."/>
            <person name="Ghatak S."/>
            <person name="Shakuntala I."/>
            <person name="Milton A.A.P."/>
            <person name="Karam A."/>
            <person name="Sanjukta R."/>
            <person name="Puro K."/>
            <person name="Sen A."/>
        </authorList>
    </citation>
    <scope>NUCLEOTIDE SEQUENCE [LARGE SCALE GENOMIC DNA]</scope>
    <source>
        <strain evidence="2 3">M77</strain>
    </source>
</reference>
<dbReference type="InterPro" id="IPR032371">
    <property type="entry name" value="DUF4873"/>
</dbReference>
<name>A0AB73TVB7_MYCCH</name>